<dbReference type="Gene3D" id="2.120.10.30">
    <property type="entry name" value="TolB, C-terminal domain"/>
    <property type="match status" value="2"/>
</dbReference>
<feature type="transmembrane region" description="Helical" evidence="7">
    <location>
        <begin position="471"/>
        <end position="489"/>
    </location>
</feature>
<evidence type="ECO:0000256" key="2">
    <source>
        <dbReference type="ARBA" id="ARBA00022692"/>
    </source>
</evidence>
<evidence type="ECO:0000256" key="6">
    <source>
        <dbReference type="PROSITE-ProRule" id="PRU00504"/>
    </source>
</evidence>
<dbReference type="InterPro" id="IPR011042">
    <property type="entry name" value="6-blade_b-propeller_TolB-like"/>
</dbReference>
<dbReference type="KEGG" id="pms:KNP414_04526"/>
<feature type="repeat" description="NHL" evidence="6">
    <location>
        <begin position="77"/>
        <end position="108"/>
    </location>
</feature>
<evidence type="ECO:0000256" key="5">
    <source>
        <dbReference type="ARBA" id="ARBA00023136"/>
    </source>
</evidence>
<dbReference type="EMBL" id="CP002869">
    <property type="protein sequence ID" value="AEI43056.1"/>
    <property type="molecule type" value="Genomic_DNA"/>
</dbReference>
<keyword evidence="2 7" id="KW-0812">Transmembrane</keyword>
<dbReference type="Pfam" id="PF01436">
    <property type="entry name" value="NHL"/>
    <property type="match status" value="1"/>
</dbReference>
<accession>F8F9C8</accession>
<evidence type="ECO:0000256" key="7">
    <source>
        <dbReference type="SAM" id="Phobius"/>
    </source>
</evidence>
<evidence type="ECO:0000256" key="3">
    <source>
        <dbReference type="ARBA" id="ARBA00022737"/>
    </source>
</evidence>
<feature type="transmembrane region" description="Helical" evidence="7">
    <location>
        <begin position="540"/>
        <end position="565"/>
    </location>
</feature>
<feature type="repeat" description="NHL" evidence="6">
    <location>
        <begin position="121"/>
        <end position="152"/>
    </location>
</feature>
<evidence type="ECO:0000256" key="1">
    <source>
        <dbReference type="ARBA" id="ARBA00004141"/>
    </source>
</evidence>
<name>F8F9C8_PAEMK</name>
<dbReference type="SUPFAM" id="SSF48452">
    <property type="entry name" value="TPR-like"/>
    <property type="match status" value="1"/>
</dbReference>
<dbReference type="RefSeq" id="WP_013918210.1">
    <property type="nucleotide sequence ID" value="NC_015690.1"/>
</dbReference>
<evidence type="ECO:0000313" key="10">
    <source>
        <dbReference type="Proteomes" id="UP000006620"/>
    </source>
</evidence>
<feature type="transmembrane region" description="Helical" evidence="7">
    <location>
        <begin position="577"/>
        <end position="597"/>
    </location>
</feature>
<feature type="transmembrane region" description="Helical" evidence="7">
    <location>
        <begin position="609"/>
        <end position="629"/>
    </location>
</feature>
<dbReference type="CDD" id="cd05819">
    <property type="entry name" value="NHL"/>
    <property type="match status" value="1"/>
</dbReference>
<feature type="transmembrane region" description="Helical" evidence="7">
    <location>
        <begin position="673"/>
        <end position="696"/>
    </location>
</feature>
<dbReference type="HOGENOM" id="CLU_024978_0_0_9"/>
<feature type="domain" description="Yip1" evidence="8">
    <location>
        <begin position="520"/>
        <end position="689"/>
    </location>
</feature>
<dbReference type="AlphaFoldDB" id="F8F9C8"/>
<dbReference type="PANTHER" id="PTHR24104:SF25">
    <property type="entry name" value="PROTEIN LIN-41"/>
    <property type="match status" value="1"/>
</dbReference>
<dbReference type="Pfam" id="PF04893">
    <property type="entry name" value="Yip1"/>
    <property type="match status" value="1"/>
</dbReference>
<keyword evidence="4 7" id="KW-1133">Transmembrane helix</keyword>
<evidence type="ECO:0000313" key="9">
    <source>
        <dbReference type="EMBL" id="AEI43056.1"/>
    </source>
</evidence>
<dbReference type="PROSITE" id="PS51125">
    <property type="entry name" value="NHL"/>
    <property type="match status" value="2"/>
</dbReference>
<comment type="subcellular location">
    <subcellularLocation>
        <location evidence="1">Membrane</location>
        <topology evidence="1">Multi-pass membrane protein</topology>
    </subcellularLocation>
</comment>
<dbReference type="InterPro" id="IPR001258">
    <property type="entry name" value="NHL_repeat"/>
</dbReference>
<organism evidence="9 10">
    <name type="scientific">Paenibacillus mucilaginosus (strain KNP414)</name>
    <dbReference type="NCBI Taxonomy" id="1036673"/>
    <lineage>
        <taxon>Bacteria</taxon>
        <taxon>Bacillati</taxon>
        <taxon>Bacillota</taxon>
        <taxon>Bacilli</taxon>
        <taxon>Bacillales</taxon>
        <taxon>Paenibacillaceae</taxon>
        <taxon>Paenibacillus</taxon>
    </lineage>
</organism>
<dbReference type="Proteomes" id="UP000006620">
    <property type="component" value="Chromosome"/>
</dbReference>
<gene>
    <name evidence="9" type="primary">pknD</name>
    <name evidence="9" type="ordered locus">KNP414_04526</name>
</gene>
<proteinExistence type="predicted"/>
<dbReference type="PATRIC" id="fig|1036673.3.peg.4159"/>
<evidence type="ECO:0000259" key="8">
    <source>
        <dbReference type="Pfam" id="PF04893"/>
    </source>
</evidence>
<reference evidence="9 10" key="2">
    <citation type="journal article" date="2013" name="Genome Announc.">
        <title>Genome Sequence of Growth-Improving Paenibacillus mucilaginosus Strain KNP414.</title>
        <authorList>
            <person name="Lu J.J."/>
            <person name="Wang J.F."/>
            <person name="Hu X.F."/>
        </authorList>
    </citation>
    <scope>NUCLEOTIDE SEQUENCE [LARGE SCALE GENOMIC DNA]</scope>
    <source>
        <strain evidence="9 10">KNP414</strain>
    </source>
</reference>
<dbReference type="GO" id="GO:0016020">
    <property type="term" value="C:membrane"/>
    <property type="evidence" value="ECO:0007669"/>
    <property type="project" value="UniProtKB-SubCell"/>
</dbReference>
<evidence type="ECO:0000256" key="4">
    <source>
        <dbReference type="ARBA" id="ARBA00022989"/>
    </source>
</evidence>
<keyword evidence="3" id="KW-0677">Repeat</keyword>
<dbReference type="PANTHER" id="PTHR24104">
    <property type="entry name" value="E3 UBIQUITIN-PROTEIN LIGASE NHLRC1-RELATED"/>
    <property type="match status" value="1"/>
</dbReference>
<protein>
    <submittedName>
        <fullName evidence="9">PknD</fullName>
    </submittedName>
</protein>
<reference evidence="10" key="1">
    <citation type="submission" date="2011-06" db="EMBL/GenBank/DDBJ databases">
        <title>Complete genome sequence of Paenibacillus mucilaginosus KNP414.</title>
        <authorList>
            <person name="Wang J."/>
            <person name="Hu S."/>
            <person name="Hu X."/>
            <person name="Zhang B."/>
            <person name="Dong D."/>
            <person name="Zhang S."/>
            <person name="Zhao K."/>
            <person name="Wu D."/>
        </authorList>
    </citation>
    <scope>NUCLEOTIDE SEQUENCE [LARGE SCALE GENOMIC DNA]</scope>
    <source>
        <strain evidence="10">KNP414</strain>
    </source>
</reference>
<dbReference type="InterPro" id="IPR050952">
    <property type="entry name" value="TRIM-NHL_E3_ligases"/>
</dbReference>
<sequence>MRPHPARRILLTVLAVLLAAVLVQPGRTSAYTPYNTNYKDAYGQLIWTQSAYNPGGALGRDLFIPDPKKPGALVYSPLKGPQDVFIDGKDQIYIADTGNNRIVHLDPDGKFVRMLEVKESPLKGPQGLFVDRNGDIYVADTGNKRVVRLDAEGKLIREFARPESKFLPASFKYDPVKLVVDKRGFLYITSLGGYQGLLQLDPGGRFQGFFGSNKTPFSLIDAFKRFVYTREMYQREISKLPGSIASSSMDHDGLIYTVSKEVETGQIKKLNIAGLDMLTQKTEFSDEKIALTYGETPFREWGEDTPVQLNDLTVDRDGNMTAIDTKKRVVSQYDGSGSLLFFWWADAEVSAEKLGVIQSPTAIASSSKNDLYILDGENNLLQKFELSEFGRLVHQANRLTQDGRYAESEVLWAEVYRLNAFYTPAILGLAKAAYGRGDYERAQTLFKAAGQGQGYSDSFWQNRLLWFQQRFGLLMNVLLFGGLAFYALNRLTKNASRRRPQATGPAGGTRLPGQLRHAFYILKHPLDGFAALRYENKGSFLSAFILFVLALASYCVMEGGISFLYNPDVLLDLGLGTAIVQFLVIWLGWIIANYLISAIYRGEGRFRDVVYGSAYALFPFVLIGVPLTLLSQVMTLNEGAVYRFFYFGLFVWVGLLLFWKVQSLQNYSVGETSLNVSLSVFTMCVCGMLLFITFGLTKELYDFFYSVFQEVTVR</sequence>
<dbReference type="GO" id="GO:0008270">
    <property type="term" value="F:zinc ion binding"/>
    <property type="evidence" value="ECO:0007669"/>
    <property type="project" value="UniProtKB-KW"/>
</dbReference>
<dbReference type="SUPFAM" id="SSF101898">
    <property type="entry name" value="NHL repeat"/>
    <property type="match status" value="1"/>
</dbReference>
<keyword evidence="5 7" id="KW-0472">Membrane</keyword>
<dbReference type="InterPro" id="IPR006977">
    <property type="entry name" value="Yip1_dom"/>
</dbReference>
<dbReference type="InterPro" id="IPR011990">
    <property type="entry name" value="TPR-like_helical_dom_sf"/>
</dbReference>
<feature type="transmembrane region" description="Helical" evidence="7">
    <location>
        <begin position="641"/>
        <end position="661"/>
    </location>
</feature>